<comment type="similarity">
    <text evidence="3">Belongs to the RNA polymerase II subunit 5-mediating protein family.</text>
</comment>
<gene>
    <name evidence="4" type="ORF">DYB26_014689</name>
</gene>
<evidence type="ECO:0000256" key="1">
    <source>
        <dbReference type="ARBA" id="ARBA00004123"/>
    </source>
</evidence>
<evidence type="ECO:0000313" key="4">
    <source>
        <dbReference type="EMBL" id="RHZ26848.1"/>
    </source>
</evidence>
<dbReference type="CDD" id="cd23159">
    <property type="entry name" value="Prefoldin_URI1"/>
    <property type="match status" value="1"/>
</dbReference>
<accession>A0A418FBL9</accession>
<dbReference type="GO" id="GO:0003682">
    <property type="term" value="F:chromatin binding"/>
    <property type="evidence" value="ECO:0007669"/>
    <property type="project" value="TreeGrafter"/>
</dbReference>
<dbReference type="Proteomes" id="UP000286510">
    <property type="component" value="Unassembled WGS sequence"/>
</dbReference>
<protein>
    <submittedName>
        <fullName evidence="4">Uncharacterized protein</fullName>
    </submittedName>
</protein>
<organism evidence="4 5">
    <name type="scientific">Aphanomyces astaci</name>
    <name type="common">Crayfish plague agent</name>
    <dbReference type="NCBI Taxonomy" id="112090"/>
    <lineage>
        <taxon>Eukaryota</taxon>
        <taxon>Sar</taxon>
        <taxon>Stramenopiles</taxon>
        <taxon>Oomycota</taxon>
        <taxon>Saprolegniomycetes</taxon>
        <taxon>Saprolegniales</taxon>
        <taxon>Verrucalvaceae</taxon>
        <taxon>Aphanomyces</taxon>
    </lineage>
</organism>
<dbReference type="InterPro" id="IPR009053">
    <property type="entry name" value="Prefoldin"/>
</dbReference>
<dbReference type="GO" id="GO:0000122">
    <property type="term" value="P:negative regulation of transcription by RNA polymerase II"/>
    <property type="evidence" value="ECO:0007669"/>
    <property type="project" value="TreeGrafter"/>
</dbReference>
<reference evidence="4 5" key="1">
    <citation type="submission" date="2018-08" db="EMBL/GenBank/DDBJ databases">
        <title>Aphanomyces genome sequencing and annotation.</title>
        <authorList>
            <person name="Minardi D."/>
            <person name="Oidtmann B."/>
            <person name="Van Der Giezen M."/>
            <person name="Studholme D.J."/>
        </authorList>
    </citation>
    <scope>NUCLEOTIDE SEQUENCE [LARGE SCALE GENOMIC DNA]</scope>
    <source>
        <strain evidence="4 5">FDL457</strain>
    </source>
</reference>
<dbReference type="PANTHER" id="PTHR15111">
    <property type="entry name" value="RNA POLYMERASE II SUBUNIT 5-MEDIATING PROTEIN NNX3"/>
    <property type="match status" value="1"/>
</dbReference>
<dbReference type="AlphaFoldDB" id="A0A418FBL9"/>
<evidence type="ECO:0000256" key="2">
    <source>
        <dbReference type="ARBA" id="ARBA00023242"/>
    </source>
</evidence>
<comment type="subcellular location">
    <subcellularLocation>
        <location evidence="1">Nucleus</location>
    </subcellularLocation>
</comment>
<dbReference type="Pfam" id="PF02996">
    <property type="entry name" value="Prefoldin"/>
    <property type="match status" value="1"/>
</dbReference>
<dbReference type="GO" id="GO:0005634">
    <property type="term" value="C:nucleus"/>
    <property type="evidence" value="ECO:0007669"/>
    <property type="project" value="UniProtKB-SubCell"/>
</dbReference>
<dbReference type="PANTHER" id="PTHR15111:SF0">
    <property type="entry name" value="UNCONVENTIONAL PREFOLDIN RPB5 INTERACTOR 1"/>
    <property type="match status" value="1"/>
</dbReference>
<feature type="non-terminal residue" evidence="4">
    <location>
        <position position="203"/>
    </location>
</feature>
<sequence length="203" mass="22889">MSNYDKWNRILKELDDEEAAEVSRYVEGEEDGWWWKRDMQHDMCRRGGDAAKATKPTREFPPLSHKPLQLKQIQEASAKLHALEKDLAEYDALAGVLKDLPTKLDHDIMVPLGKQAFVPGKIVHANEITAHLGGDLFAKQTASQTGAMVERKKTGDCPYPFVLLSNLSSIDLVKQIKHQEVWLESLHAKLGDVDNVLNLKKVP</sequence>
<dbReference type="EMBL" id="QUTF01011810">
    <property type="protein sequence ID" value="RHZ26848.1"/>
    <property type="molecule type" value="Genomic_DNA"/>
</dbReference>
<name>A0A418FBL9_APHAT</name>
<dbReference type="SUPFAM" id="SSF46579">
    <property type="entry name" value="Prefoldin"/>
    <property type="match status" value="1"/>
</dbReference>
<dbReference type="VEuPathDB" id="FungiDB:H257_04544"/>
<dbReference type="Gene3D" id="1.10.287.370">
    <property type="match status" value="1"/>
</dbReference>
<comment type="caution">
    <text evidence="4">The sequence shown here is derived from an EMBL/GenBank/DDBJ whole genome shotgun (WGS) entry which is preliminary data.</text>
</comment>
<dbReference type="GO" id="GO:0019212">
    <property type="term" value="F:phosphatase inhibitor activity"/>
    <property type="evidence" value="ECO:0007669"/>
    <property type="project" value="TreeGrafter"/>
</dbReference>
<keyword evidence="2" id="KW-0539">Nucleus</keyword>
<dbReference type="InterPro" id="IPR004127">
    <property type="entry name" value="Prefoldin_subunit_alpha"/>
</dbReference>
<proteinExistence type="inferred from homology"/>
<evidence type="ECO:0000256" key="3">
    <source>
        <dbReference type="ARBA" id="ARBA00038295"/>
    </source>
</evidence>
<dbReference type="GO" id="GO:0003714">
    <property type="term" value="F:transcription corepressor activity"/>
    <property type="evidence" value="ECO:0007669"/>
    <property type="project" value="TreeGrafter"/>
</dbReference>
<evidence type="ECO:0000313" key="5">
    <source>
        <dbReference type="Proteomes" id="UP000286510"/>
    </source>
</evidence>
<dbReference type="InterPro" id="IPR052255">
    <property type="entry name" value="RNA_pol_II_subunit5-mediator"/>
</dbReference>